<dbReference type="Proteomes" id="UP000018031">
    <property type="component" value="Unassembled WGS sequence"/>
</dbReference>
<proteinExistence type="predicted"/>
<evidence type="ECO:0000313" key="1">
    <source>
        <dbReference type="EMBL" id="GAD06059.1"/>
    </source>
</evidence>
<gene>
    <name evidence="1" type="ORF">PORCRE_1779</name>
</gene>
<comment type="caution">
    <text evidence="1">The sequence shown here is derived from an EMBL/GenBank/DDBJ whole genome shotgun (WGS) entry which is preliminary data.</text>
</comment>
<organism evidence="1 2">
    <name type="scientific">Porphyromonas crevioricanis JCM 15906</name>
    <dbReference type="NCBI Taxonomy" id="1305617"/>
    <lineage>
        <taxon>Bacteria</taxon>
        <taxon>Pseudomonadati</taxon>
        <taxon>Bacteroidota</taxon>
        <taxon>Bacteroidia</taxon>
        <taxon>Bacteroidales</taxon>
        <taxon>Porphyromonadaceae</taxon>
        <taxon>Porphyromonas</taxon>
    </lineage>
</organism>
<dbReference type="AlphaFoldDB" id="T1DTW4"/>
<protein>
    <submittedName>
        <fullName evidence="1">Uncharacterized protein</fullName>
    </submittedName>
</protein>
<reference evidence="1 2" key="2">
    <citation type="journal article" date="2013" name="Genome Announc.">
        <title>Draft Genome Sequences of Porphyromonas crevioricanis JCM 15906T and Porphyromonas cansulci JCM 13913T Isolated from a Canine Oral Cavity.</title>
        <authorList>
            <person name="Sakamoto M."/>
            <person name="Tanaka N."/>
            <person name="Shiwa Y."/>
            <person name="Yoshikawa H."/>
            <person name="Ohkuma M."/>
        </authorList>
    </citation>
    <scope>NUCLEOTIDE SEQUENCE [LARGE SCALE GENOMIC DNA]</scope>
    <source>
        <strain evidence="1 2">JCM 15906</strain>
    </source>
</reference>
<accession>T1DTW4</accession>
<dbReference type="EMBL" id="BAOU01000054">
    <property type="protein sequence ID" value="GAD06059.1"/>
    <property type="molecule type" value="Genomic_DNA"/>
</dbReference>
<name>T1DTW4_9PORP</name>
<reference evidence="2" key="1">
    <citation type="journal article" date="2013" name="Genome">
        <title>Draft Genome Sequences of Porphyromonas crevioricanis JCM 15906T and Porphyromonas cansulci JCM 13913T Isolated from a Canine Oral Cavity.</title>
        <authorList>
            <person name="Sakamoto M."/>
            <person name="Tanaka N."/>
            <person name="Shiwa Y."/>
            <person name="Yoshikawa H."/>
            <person name="Ohkuma M."/>
        </authorList>
    </citation>
    <scope>NUCLEOTIDE SEQUENCE [LARGE SCALE GENOMIC DNA]</scope>
    <source>
        <strain evidence="2">JCM 15906</strain>
    </source>
</reference>
<evidence type="ECO:0000313" key="2">
    <source>
        <dbReference type="Proteomes" id="UP000018031"/>
    </source>
</evidence>
<sequence>MSVESFFLSPLDLLAGQKVYKIYQLRMSYSCSKSLHE</sequence>